<dbReference type="Proteomes" id="UP000003277">
    <property type="component" value="Unassembled WGS sequence"/>
</dbReference>
<comment type="caution">
    <text evidence="2">The sequence shown here is derived from an EMBL/GenBank/DDBJ whole genome shotgun (WGS) entry which is preliminary data.</text>
</comment>
<dbReference type="EMBL" id="ADLT01000065">
    <property type="protein sequence ID" value="EHO62152.1"/>
    <property type="molecule type" value="Genomic_DNA"/>
</dbReference>
<organism evidence="2 3">
    <name type="scientific">Dialister succinatiphilus YIT 11850</name>
    <dbReference type="NCBI Taxonomy" id="742743"/>
    <lineage>
        <taxon>Bacteria</taxon>
        <taxon>Bacillati</taxon>
        <taxon>Bacillota</taxon>
        <taxon>Negativicutes</taxon>
        <taxon>Veillonellales</taxon>
        <taxon>Veillonellaceae</taxon>
        <taxon>Dialister</taxon>
    </lineage>
</organism>
<evidence type="ECO:0000256" key="1">
    <source>
        <dbReference type="SAM" id="Coils"/>
    </source>
</evidence>
<dbReference type="STRING" id="742743.HMPREF9453_01870"/>
<gene>
    <name evidence="2" type="ORF">HMPREF9453_01870</name>
</gene>
<feature type="coiled-coil region" evidence="1">
    <location>
        <begin position="22"/>
        <end position="70"/>
    </location>
</feature>
<sequence length="187" mass="21876">MNSYLMNGYKSDLFSDEVKCIMASHAENIRRLQKKIDKIGEQRKDYQDKLDRSVAQAKAIQKELDKERRRQHFQRLIEGGLEIERIMKKEDPNFKLDSGSAIYALNPLTMEVGKMVLDSFGADLDDVGNGFFQDFFLKYIAPAYYSNGEPLSKSPGMKYTTNRKWLWQKYLEVVEDPDQRFQVIQNQ</sequence>
<reference evidence="2 3" key="1">
    <citation type="submission" date="2011-11" db="EMBL/GenBank/DDBJ databases">
        <title>The Genome Sequence of Dialister succinatiphilus YIT 11850.</title>
        <authorList>
            <consortium name="The Broad Institute Genome Sequencing Platform"/>
            <person name="Earl A."/>
            <person name="Ward D."/>
            <person name="Feldgarden M."/>
            <person name="Gevers D."/>
            <person name="Morotomi M."/>
            <person name="Young S.K."/>
            <person name="Zeng Q."/>
            <person name="Gargeya S."/>
            <person name="Fitzgerald M."/>
            <person name="Haas B."/>
            <person name="Abouelleil A."/>
            <person name="Alvarado L."/>
            <person name="Arachchi H.M."/>
            <person name="Berlin A."/>
            <person name="Brown A."/>
            <person name="Chapman S.B."/>
            <person name="Dunbar C."/>
            <person name="Gearin G."/>
            <person name="Goldberg J."/>
            <person name="Griggs A."/>
            <person name="Gujja S."/>
            <person name="Heiman D."/>
            <person name="Howarth C."/>
            <person name="Lui A."/>
            <person name="MacDonald P.J.P."/>
            <person name="Montmayeur A."/>
            <person name="Murphy C."/>
            <person name="Neiman D."/>
            <person name="Pearson M."/>
            <person name="Priest M."/>
            <person name="Roberts A."/>
            <person name="Saif S."/>
            <person name="Shea T."/>
            <person name="Sisk P."/>
            <person name="Stolte C."/>
            <person name="Sykes S."/>
            <person name="Wortman J."/>
            <person name="Nusbaum C."/>
            <person name="Birren B."/>
        </authorList>
    </citation>
    <scope>NUCLEOTIDE SEQUENCE [LARGE SCALE GENOMIC DNA]</scope>
    <source>
        <strain evidence="2 3">YIT 11850</strain>
    </source>
</reference>
<dbReference type="HOGENOM" id="CLU_1445532_0_0_9"/>
<keyword evidence="1" id="KW-0175">Coiled coil</keyword>
<dbReference type="AlphaFoldDB" id="H1D2N2"/>
<keyword evidence="3" id="KW-1185">Reference proteome</keyword>
<proteinExistence type="predicted"/>
<name>H1D2N2_9FIRM</name>
<evidence type="ECO:0000313" key="3">
    <source>
        <dbReference type="Proteomes" id="UP000003277"/>
    </source>
</evidence>
<evidence type="ECO:0000313" key="2">
    <source>
        <dbReference type="EMBL" id="EHO62152.1"/>
    </source>
</evidence>
<protein>
    <submittedName>
        <fullName evidence="2">Uncharacterized protein</fullName>
    </submittedName>
</protein>
<accession>H1D2N2</accession>